<evidence type="ECO:0000313" key="1">
    <source>
        <dbReference type="EMBL" id="VVP97643.1"/>
    </source>
</evidence>
<dbReference type="RefSeq" id="WP_150693042.1">
    <property type="nucleotide sequence ID" value="NZ_CABVJC010000003.1"/>
</dbReference>
<name>A0A5E7TPJ5_PSEFL</name>
<evidence type="ECO:0000313" key="2">
    <source>
        <dbReference type="Proteomes" id="UP000326452"/>
    </source>
</evidence>
<organism evidence="1 2">
    <name type="scientific">Pseudomonas fluorescens</name>
    <dbReference type="NCBI Taxonomy" id="294"/>
    <lineage>
        <taxon>Bacteria</taxon>
        <taxon>Pseudomonadati</taxon>
        <taxon>Pseudomonadota</taxon>
        <taxon>Gammaproteobacteria</taxon>
        <taxon>Pseudomonadales</taxon>
        <taxon>Pseudomonadaceae</taxon>
        <taxon>Pseudomonas</taxon>
    </lineage>
</organism>
<dbReference type="OrthoDB" id="8383555at2"/>
<gene>
    <name evidence="1" type="ORF">PS941_02280</name>
</gene>
<sequence length="200" mass="22981">MSLLSQLEELQWKQLQHDEKYHKEIWVLNVQQRITHMVLHLSKYSAKLTLSALEHNTEELKKATIDSLIIVTSSTNIFNKLLSDFAVDQSEKDLSDINAFASKLLKEESFDGYEPNISMAIKVNSLTGRMCKAVESLDHLEAYPFKETLLDSLASIFRILLALACHLRIGKIEEPIENRLYSVEKNNIFFSRLGNYKSGY</sequence>
<proteinExistence type="predicted"/>
<accession>A0A5E7TPJ5</accession>
<dbReference type="AlphaFoldDB" id="A0A5E7TPJ5"/>
<protein>
    <submittedName>
        <fullName evidence="1">Uncharacterized protein</fullName>
    </submittedName>
</protein>
<dbReference type="EMBL" id="CABVJC010000003">
    <property type="protein sequence ID" value="VVP97643.1"/>
    <property type="molecule type" value="Genomic_DNA"/>
</dbReference>
<dbReference type="Proteomes" id="UP000326452">
    <property type="component" value="Unassembled WGS sequence"/>
</dbReference>
<reference evidence="1 2" key="1">
    <citation type="submission" date="2019-09" db="EMBL/GenBank/DDBJ databases">
        <authorList>
            <person name="Chandra G."/>
            <person name="Truman W A."/>
        </authorList>
    </citation>
    <scope>NUCLEOTIDE SEQUENCE [LARGE SCALE GENOMIC DNA]</scope>
    <source>
        <strain evidence="1">PS941</strain>
    </source>
</reference>